<dbReference type="Gene3D" id="3.90.1340.10">
    <property type="entry name" value="Phage tail collar domain"/>
    <property type="match status" value="1"/>
</dbReference>
<comment type="caution">
    <text evidence="2">The sequence shown here is derived from an EMBL/GenBank/DDBJ whole genome shotgun (WGS) entry which is preliminary data.</text>
</comment>
<reference evidence="2 3" key="1">
    <citation type="submission" date="2020-08" db="EMBL/GenBank/DDBJ databases">
        <title>Genomic Encyclopedia of Type Strains, Phase IV (KMG-IV): sequencing the most valuable type-strain genomes for metagenomic binning, comparative biology and taxonomic classification.</title>
        <authorList>
            <person name="Goeker M."/>
        </authorList>
    </citation>
    <scope>NUCLEOTIDE SEQUENCE [LARGE SCALE GENOMIC DNA]</scope>
    <source>
        <strain evidence="2 3">DSM 27939</strain>
    </source>
</reference>
<feature type="domain" description="Phage tail collar" evidence="1">
    <location>
        <begin position="8"/>
        <end position="63"/>
    </location>
</feature>
<dbReference type="InterPro" id="IPR037053">
    <property type="entry name" value="Phage_tail_collar_dom_sf"/>
</dbReference>
<dbReference type="Pfam" id="PF07484">
    <property type="entry name" value="Collar"/>
    <property type="match status" value="1"/>
</dbReference>
<organism evidence="2 3">
    <name type="scientific">Deinococcus humi</name>
    <dbReference type="NCBI Taxonomy" id="662880"/>
    <lineage>
        <taxon>Bacteria</taxon>
        <taxon>Thermotogati</taxon>
        <taxon>Deinococcota</taxon>
        <taxon>Deinococci</taxon>
        <taxon>Deinococcales</taxon>
        <taxon>Deinococcaceae</taxon>
        <taxon>Deinococcus</taxon>
    </lineage>
</organism>
<protein>
    <submittedName>
        <fullName evidence="2">Microcystin-dependent protein</fullName>
    </submittedName>
</protein>
<dbReference type="InterPro" id="IPR011083">
    <property type="entry name" value="Phage_tail_collar_dom"/>
</dbReference>
<dbReference type="SUPFAM" id="SSF88874">
    <property type="entry name" value="Receptor-binding domain of short tail fibre protein gp12"/>
    <property type="match status" value="1"/>
</dbReference>
<dbReference type="AlphaFoldDB" id="A0A7W8NHA5"/>
<proteinExistence type="predicted"/>
<dbReference type="Proteomes" id="UP000552709">
    <property type="component" value="Unassembled WGS sequence"/>
</dbReference>
<name>A0A7W8NHA5_9DEIO</name>
<accession>A0A7W8NHA5</accession>
<keyword evidence="3" id="KW-1185">Reference proteome</keyword>
<gene>
    <name evidence="2" type="ORF">HNQ08_003716</name>
</gene>
<dbReference type="EMBL" id="JACHFL010000011">
    <property type="protein sequence ID" value="MBB5364603.1"/>
    <property type="molecule type" value="Genomic_DNA"/>
</dbReference>
<evidence type="ECO:0000313" key="2">
    <source>
        <dbReference type="EMBL" id="MBB5364603.1"/>
    </source>
</evidence>
<dbReference type="RefSeq" id="WP_184135206.1">
    <property type="nucleotide sequence ID" value="NZ_JACHFL010000011.1"/>
</dbReference>
<evidence type="ECO:0000259" key="1">
    <source>
        <dbReference type="Pfam" id="PF07484"/>
    </source>
</evidence>
<evidence type="ECO:0000313" key="3">
    <source>
        <dbReference type="Proteomes" id="UP000552709"/>
    </source>
</evidence>
<sequence length="166" mass="17446">MDDQFLSEIRLMSFYYPPQGWALCNGQLLPINQNQALFALLGTMYGGNGQTNFALPDLRGRVPVHTGSGYTLGQQMGSPNVTLSMQQLPQHTHMLQASSDAAGTQADPSGALLAPVNGGYGTGGALTTLEPGTITSVGGSQAHDNMQPYLTLSYCIALVGVFPSPN</sequence>